<dbReference type="PROSITE" id="PS50851">
    <property type="entry name" value="CHEW"/>
    <property type="match status" value="1"/>
</dbReference>
<keyword evidence="4" id="KW-0808">Transferase</keyword>
<comment type="caution">
    <text evidence="11">The sequence shown here is derived from an EMBL/GenBank/DDBJ whole genome shotgun (WGS) entry which is preliminary data.</text>
</comment>
<accession>A0ABW1EHJ5</accession>
<dbReference type="InterPro" id="IPR002545">
    <property type="entry name" value="CheW-lke_dom"/>
</dbReference>
<dbReference type="PRINTS" id="PR00344">
    <property type="entry name" value="BCTRLSENSOR"/>
</dbReference>
<dbReference type="InterPro" id="IPR004358">
    <property type="entry name" value="Sig_transdc_His_kin-like_C"/>
</dbReference>
<dbReference type="SMART" id="SM00073">
    <property type="entry name" value="HPT"/>
    <property type="match status" value="1"/>
</dbReference>
<dbReference type="Pfam" id="PF02895">
    <property type="entry name" value="H-kinase_dim"/>
    <property type="match status" value="1"/>
</dbReference>
<dbReference type="SMART" id="SM00260">
    <property type="entry name" value="CheW"/>
    <property type="match status" value="2"/>
</dbReference>
<dbReference type="CDD" id="cd00088">
    <property type="entry name" value="HPT"/>
    <property type="match status" value="1"/>
</dbReference>
<dbReference type="InterPro" id="IPR004105">
    <property type="entry name" value="CheA-like_dim"/>
</dbReference>
<evidence type="ECO:0000313" key="11">
    <source>
        <dbReference type="EMBL" id="MFC5863766.1"/>
    </source>
</evidence>
<keyword evidence="3 6" id="KW-0597">Phosphoprotein</keyword>
<evidence type="ECO:0000259" key="8">
    <source>
        <dbReference type="PROSITE" id="PS50109"/>
    </source>
</evidence>
<dbReference type="SUPFAM" id="SSF50341">
    <property type="entry name" value="CheW-like"/>
    <property type="match status" value="2"/>
</dbReference>
<feature type="domain" description="Histidine kinase" evidence="8">
    <location>
        <begin position="244"/>
        <end position="449"/>
    </location>
</feature>
<evidence type="ECO:0000313" key="12">
    <source>
        <dbReference type="Proteomes" id="UP001596091"/>
    </source>
</evidence>
<dbReference type="Gene3D" id="2.30.30.40">
    <property type="entry name" value="SH3 Domains"/>
    <property type="match status" value="1"/>
</dbReference>
<dbReference type="Pfam" id="PF02518">
    <property type="entry name" value="HATPase_c"/>
    <property type="match status" value="1"/>
</dbReference>
<evidence type="ECO:0000256" key="7">
    <source>
        <dbReference type="SAM" id="MobiDB-lite"/>
    </source>
</evidence>
<dbReference type="InterPro" id="IPR036061">
    <property type="entry name" value="CheW-like_dom_sf"/>
</dbReference>
<feature type="domain" description="CheW-like" evidence="9">
    <location>
        <begin position="451"/>
        <end position="604"/>
    </location>
</feature>
<dbReference type="PROSITE" id="PS50894">
    <property type="entry name" value="HPT"/>
    <property type="match status" value="1"/>
</dbReference>
<evidence type="ECO:0000256" key="5">
    <source>
        <dbReference type="ARBA" id="ARBA00022777"/>
    </source>
</evidence>
<comment type="catalytic activity">
    <reaction evidence="1">
        <text>ATP + protein L-histidine = ADP + protein N-phospho-L-histidine.</text>
        <dbReference type="EC" id="2.7.13.3"/>
    </reaction>
</comment>
<dbReference type="PROSITE" id="PS50109">
    <property type="entry name" value="HIS_KIN"/>
    <property type="match status" value="1"/>
</dbReference>
<dbReference type="EC" id="2.7.13.3" evidence="2"/>
<dbReference type="SMART" id="SM01231">
    <property type="entry name" value="H-kinase_dim"/>
    <property type="match status" value="1"/>
</dbReference>
<dbReference type="InterPro" id="IPR003594">
    <property type="entry name" value="HATPase_dom"/>
</dbReference>
<dbReference type="SUPFAM" id="SSF47384">
    <property type="entry name" value="Homodimeric domain of signal transducing histidine kinase"/>
    <property type="match status" value="1"/>
</dbReference>
<dbReference type="InterPro" id="IPR036890">
    <property type="entry name" value="HATPase_C_sf"/>
</dbReference>
<dbReference type="SUPFAM" id="SSF55874">
    <property type="entry name" value="ATPase domain of HSP90 chaperone/DNA topoisomerase II/histidine kinase"/>
    <property type="match status" value="1"/>
</dbReference>
<feature type="compositionally biased region" description="Basic and acidic residues" evidence="7">
    <location>
        <begin position="184"/>
        <end position="195"/>
    </location>
</feature>
<dbReference type="Gene3D" id="1.20.120.160">
    <property type="entry name" value="HPT domain"/>
    <property type="match status" value="1"/>
</dbReference>
<dbReference type="InterPro" id="IPR051315">
    <property type="entry name" value="Bact_Chemotaxis_CheA"/>
</dbReference>
<dbReference type="Gene3D" id="3.30.565.10">
    <property type="entry name" value="Histidine kinase-like ATPase, C-terminal domain"/>
    <property type="match status" value="1"/>
</dbReference>
<dbReference type="RefSeq" id="WP_263342461.1">
    <property type="nucleotide sequence ID" value="NZ_JAGSYH010000012.1"/>
</dbReference>
<dbReference type="Gene3D" id="2.40.50.180">
    <property type="entry name" value="CheA-289, Domain 4"/>
    <property type="match status" value="1"/>
</dbReference>
<evidence type="ECO:0000256" key="3">
    <source>
        <dbReference type="ARBA" id="ARBA00022553"/>
    </source>
</evidence>
<feature type="domain" description="HPt" evidence="10">
    <location>
        <begin position="1"/>
        <end position="101"/>
    </location>
</feature>
<dbReference type="InterPro" id="IPR005467">
    <property type="entry name" value="His_kinase_dom"/>
</dbReference>
<dbReference type="SMART" id="SM00387">
    <property type="entry name" value="HATPase_c"/>
    <property type="match status" value="1"/>
</dbReference>
<evidence type="ECO:0000256" key="4">
    <source>
        <dbReference type="ARBA" id="ARBA00022679"/>
    </source>
</evidence>
<evidence type="ECO:0000256" key="2">
    <source>
        <dbReference type="ARBA" id="ARBA00012438"/>
    </source>
</evidence>
<gene>
    <name evidence="11" type="ORF">ACFPT7_15770</name>
</gene>
<keyword evidence="5" id="KW-0418">Kinase</keyword>
<evidence type="ECO:0000256" key="6">
    <source>
        <dbReference type="PROSITE-ProRule" id="PRU00110"/>
    </source>
</evidence>
<dbReference type="EMBL" id="JBHSPH010000006">
    <property type="protein sequence ID" value="MFC5863766.1"/>
    <property type="molecule type" value="Genomic_DNA"/>
</dbReference>
<dbReference type="SUPFAM" id="SSF47226">
    <property type="entry name" value="Histidine-containing phosphotransfer domain, HPT domain"/>
    <property type="match status" value="1"/>
</dbReference>
<keyword evidence="12" id="KW-1185">Reference proteome</keyword>
<dbReference type="InterPro" id="IPR037006">
    <property type="entry name" value="CheA-like_homodim_sf"/>
</dbReference>
<feature type="modified residue" description="Phosphohistidine" evidence="6">
    <location>
        <position position="44"/>
    </location>
</feature>
<protein>
    <recommendedName>
        <fullName evidence="2">histidine kinase</fullName>
        <ecNumber evidence="2">2.7.13.3</ecNumber>
    </recommendedName>
</protein>
<dbReference type="InterPro" id="IPR036641">
    <property type="entry name" value="HPT_dom_sf"/>
</dbReference>
<reference evidence="12" key="1">
    <citation type="journal article" date="2019" name="Int. J. Syst. Evol. Microbiol.">
        <title>The Global Catalogue of Microorganisms (GCM) 10K type strain sequencing project: providing services to taxonomists for standard genome sequencing and annotation.</title>
        <authorList>
            <consortium name="The Broad Institute Genomics Platform"/>
            <consortium name="The Broad Institute Genome Sequencing Center for Infectious Disease"/>
            <person name="Wu L."/>
            <person name="Ma J."/>
        </authorList>
    </citation>
    <scope>NUCLEOTIDE SEQUENCE [LARGE SCALE GENOMIC DNA]</scope>
    <source>
        <strain evidence="12">JCM 4087</strain>
    </source>
</reference>
<name>A0ABW1EHJ5_9BACT</name>
<organism evidence="11 12">
    <name type="scientific">Acidicapsa dinghuensis</name>
    <dbReference type="NCBI Taxonomy" id="2218256"/>
    <lineage>
        <taxon>Bacteria</taxon>
        <taxon>Pseudomonadati</taxon>
        <taxon>Acidobacteriota</taxon>
        <taxon>Terriglobia</taxon>
        <taxon>Terriglobales</taxon>
        <taxon>Acidobacteriaceae</taxon>
        <taxon>Acidicapsa</taxon>
    </lineage>
</organism>
<dbReference type="CDD" id="cd16916">
    <property type="entry name" value="HATPase_CheA-like"/>
    <property type="match status" value="1"/>
</dbReference>
<dbReference type="InterPro" id="IPR008207">
    <property type="entry name" value="Sig_transdc_His_kin_Hpt_dom"/>
</dbReference>
<sequence>MDDLTREFLIESQEGLDRMERCLTDLEERPGDTNLLSDIFRSVHTIKGTTGFLGFKRLEKLAHAGENLLGALRDGKLSASQPVITGLLQLLDALRSILSIIESSGLEGETDEEVNDSELIALMHELQHPGDALHSATNVNRPALVIEANTTLTHTSAKASPPALQEPDTAPPPPSQSAAAAENDALKSEAAETSRPRQSAASESTLRVDITLLNRMMNLVGELVLTRNQILQATGADPAFTMLSRRLDMVTADLRESVMKARMQPVSSVFSKFPRIVRDLTQLLNRRVKLVLEGQETELDKSLLEAIKDPLTHAVRNSLDHGIEPPEKRIALGKDPEGTLKLRAYQESGHVIIEVSDDGGGISVEKVRDKAIERSLITAERAAHLSERELLQLIFLPGFSTAAAITNVSGRGVGMDVVRTNVEKIGGKVEIDSRPGKGTTLRLRIPLTLAIIPALIVRCLGQSFALPQGVLSELVHIPPERISSAIEWMEGAPLYRLRGQLLPLIFLDRMLSERKPVNGHAAIATHTPDAASLPQRDHFIAVLDADGRMYGLVVDGLADPEEIVVKPLSTVLKSIGIYSGATVLGNGDLALILDPGAIAIRAGVSLSTVQEDIEILEEEEDAMKSRFLLVEAAQRRAAVPLGEVLRIERIPVSRIEYIGYRPVLNFEGQLLPVEDSAGVLATAAANPDLPLTIVVCREGNRQVGIAVGNVLDVAAGNDLVEAGTHRAAAGVTLLNDHVTGIVDLGAIEPLPLAAQAASSWQSSANSYEETLA</sequence>
<evidence type="ECO:0000256" key="1">
    <source>
        <dbReference type="ARBA" id="ARBA00000085"/>
    </source>
</evidence>
<dbReference type="Gene3D" id="1.10.287.560">
    <property type="entry name" value="Histidine kinase CheA-like, homodimeric domain"/>
    <property type="match status" value="1"/>
</dbReference>
<dbReference type="Proteomes" id="UP001596091">
    <property type="component" value="Unassembled WGS sequence"/>
</dbReference>
<dbReference type="PANTHER" id="PTHR43395">
    <property type="entry name" value="SENSOR HISTIDINE KINASE CHEA"/>
    <property type="match status" value="1"/>
</dbReference>
<proteinExistence type="predicted"/>
<dbReference type="Pfam" id="PF01584">
    <property type="entry name" value="CheW"/>
    <property type="match status" value="2"/>
</dbReference>
<feature type="region of interest" description="Disordered" evidence="7">
    <location>
        <begin position="154"/>
        <end position="204"/>
    </location>
</feature>
<evidence type="ECO:0000259" key="9">
    <source>
        <dbReference type="PROSITE" id="PS50851"/>
    </source>
</evidence>
<dbReference type="InterPro" id="IPR036097">
    <property type="entry name" value="HisK_dim/P_sf"/>
</dbReference>
<dbReference type="Pfam" id="PF01627">
    <property type="entry name" value="Hpt"/>
    <property type="match status" value="1"/>
</dbReference>
<evidence type="ECO:0000259" key="10">
    <source>
        <dbReference type="PROSITE" id="PS50894"/>
    </source>
</evidence>
<dbReference type="PANTHER" id="PTHR43395:SF1">
    <property type="entry name" value="CHEMOTAXIS PROTEIN CHEA"/>
    <property type="match status" value="1"/>
</dbReference>